<dbReference type="STRING" id="1891926.Fuma_02276"/>
<keyword evidence="11" id="KW-0175">Coiled coil</keyword>
<name>A0A1P8WF20_9PLAN</name>
<evidence type="ECO:0000313" key="14">
    <source>
        <dbReference type="EMBL" id="APZ92665.1"/>
    </source>
</evidence>
<protein>
    <recommendedName>
        <fullName evidence="11">ATP-binding protein Uup</fullName>
        <ecNumber evidence="11">3.6.1.-</ecNumber>
    </recommendedName>
</protein>
<dbReference type="InterPro" id="IPR037118">
    <property type="entry name" value="Val-tRNA_synth_C_sf"/>
</dbReference>
<evidence type="ECO:0000259" key="13">
    <source>
        <dbReference type="PROSITE" id="PS50893"/>
    </source>
</evidence>
<dbReference type="EMBL" id="CP017641">
    <property type="protein sequence ID" value="APZ92665.1"/>
    <property type="molecule type" value="Genomic_DNA"/>
</dbReference>
<dbReference type="SUPFAM" id="SSF52540">
    <property type="entry name" value="P-loop containing nucleoside triphosphate hydrolases"/>
    <property type="match status" value="2"/>
</dbReference>
<accession>A0A1P8WF20</accession>
<feature type="domain" description="ABC transporter" evidence="13">
    <location>
        <begin position="322"/>
        <end position="540"/>
    </location>
</feature>
<proteinExistence type="inferred from homology"/>
<keyword evidence="4 11" id="KW-0227">DNA damage</keyword>
<keyword evidence="2 11" id="KW-0677">Repeat</keyword>
<dbReference type="FunFam" id="3.40.50.300:FF:000309">
    <property type="entry name" value="ABC transporter ATP-binding protein"/>
    <property type="match status" value="1"/>
</dbReference>
<evidence type="ECO:0000313" key="15">
    <source>
        <dbReference type="Proteomes" id="UP000187735"/>
    </source>
</evidence>
<evidence type="ECO:0000256" key="11">
    <source>
        <dbReference type="HAMAP-Rule" id="MF_00848"/>
    </source>
</evidence>
<dbReference type="PANTHER" id="PTHR42855:SF1">
    <property type="entry name" value="ABC TRANSPORTER DOMAIN-CONTAINING PROTEIN"/>
    <property type="match status" value="1"/>
</dbReference>
<dbReference type="GO" id="GO:0006281">
    <property type="term" value="P:DNA repair"/>
    <property type="evidence" value="ECO:0007669"/>
    <property type="project" value="UniProtKB-KW"/>
</dbReference>
<dbReference type="InterPro" id="IPR027417">
    <property type="entry name" value="P-loop_NTPase"/>
</dbReference>
<dbReference type="PANTHER" id="PTHR42855">
    <property type="entry name" value="ABC TRANSPORTER ATP-BINDING SUBUNIT"/>
    <property type="match status" value="1"/>
</dbReference>
<dbReference type="HAMAP" id="MF_00848">
    <property type="entry name" value="Uup"/>
    <property type="match status" value="1"/>
</dbReference>
<dbReference type="Gene3D" id="1.10.287.380">
    <property type="entry name" value="Valyl-tRNA synthetase, C-terminal domain"/>
    <property type="match status" value="1"/>
</dbReference>
<comment type="catalytic activity">
    <reaction evidence="9 11">
        <text>ATP + H2O = ADP + phosphate + H(+)</text>
        <dbReference type="Rhea" id="RHEA:13065"/>
        <dbReference type="ChEBI" id="CHEBI:15377"/>
        <dbReference type="ChEBI" id="CHEBI:15378"/>
        <dbReference type="ChEBI" id="CHEBI:30616"/>
        <dbReference type="ChEBI" id="CHEBI:43474"/>
        <dbReference type="ChEBI" id="CHEBI:456216"/>
    </reaction>
</comment>
<dbReference type="InterPro" id="IPR032781">
    <property type="entry name" value="ABC_tran_Xtn"/>
</dbReference>
<feature type="compositionally biased region" description="Low complexity" evidence="12">
    <location>
        <begin position="544"/>
        <end position="557"/>
    </location>
</feature>
<keyword evidence="1 11" id="KW-0963">Cytoplasm</keyword>
<comment type="subcellular location">
    <subcellularLocation>
        <location evidence="11">Cytoplasm</location>
    </subcellularLocation>
    <text evidence="11">Associates with ribosomes.</text>
</comment>
<evidence type="ECO:0000256" key="2">
    <source>
        <dbReference type="ARBA" id="ARBA00022737"/>
    </source>
</evidence>
<keyword evidence="3 11" id="KW-0547">Nucleotide-binding</keyword>
<gene>
    <name evidence="11 14" type="primary">uup</name>
    <name evidence="14" type="ORF">Fuma_02276</name>
</gene>
<feature type="region of interest" description="Disordered" evidence="12">
    <location>
        <begin position="543"/>
        <end position="562"/>
    </location>
</feature>
<comment type="similarity">
    <text evidence="10 11">Belongs to the ABC transporter superfamily. ABCF family. Uup subfamily.</text>
</comment>
<dbReference type="KEGG" id="fmr:Fuma_02276"/>
<dbReference type="GO" id="GO:0043022">
    <property type="term" value="F:ribosome binding"/>
    <property type="evidence" value="ECO:0007669"/>
    <property type="project" value="UniProtKB-UniRule"/>
</dbReference>
<dbReference type="Gene3D" id="3.40.50.300">
    <property type="entry name" value="P-loop containing nucleotide triphosphate hydrolases"/>
    <property type="match status" value="2"/>
</dbReference>
<reference evidence="14 15" key="1">
    <citation type="journal article" date="2016" name="Front. Microbiol.">
        <title>Fuerstia marisgermanicae gen. nov., sp. nov., an Unusual Member of the Phylum Planctomycetes from the German Wadden Sea.</title>
        <authorList>
            <person name="Kohn T."/>
            <person name="Heuer A."/>
            <person name="Jogler M."/>
            <person name="Vollmers J."/>
            <person name="Boedeker C."/>
            <person name="Bunk B."/>
            <person name="Rast P."/>
            <person name="Borchert D."/>
            <person name="Glockner I."/>
            <person name="Freese H.M."/>
            <person name="Klenk H.P."/>
            <person name="Overmann J."/>
            <person name="Kaster A.K."/>
            <person name="Rohde M."/>
            <person name="Wiegand S."/>
            <person name="Jogler C."/>
        </authorList>
    </citation>
    <scope>NUCLEOTIDE SEQUENCE [LARGE SCALE GENOMIC DNA]</scope>
    <source>
        <strain evidence="14 15">NH11</strain>
    </source>
</reference>
<keyword evidence="5 11" id="KW-0378">Hydrolase</keyword>
<dbReference type="Pfam" id="PF12848">
    <property type="entry name" value="ABC_tran_Xtn"/>
    <property type="match status" value="1"/>
</dbReference>
<keyword evidence="15" id="KW-1185">Reference proteome</keyword>
<evidence type="ECO:0000256" key="10">
    <source>
        <dbReference type="ARBA" id="ARBA00061478"/>
    </source>
</evidence>
<evidence type="ECO:0000256" key="12">
    <source>
        <dbReference type="SAM" id="MobiDB-lite"/>
    </source>
</evidence>
<dbReference type="Pfam" id="PF16326">
    <property type="entry name" value="ABC_tran_CTD"/>
    <property type="match status" value="1"/>
</dbReference>
<feature type="binding site" evidence="11">
    <location>
        <begin position="36"/>
        <end position="43"/>
    </location>
    <ligand>
        <name>ATP</name>
        <dbReference type="ChEBI" id="CHEBI:30616"/>
        <label>1</label>
    </ligand>
</feature>
<sequence length="629" mass="70016">MAQLSINNVTFAFSQPALLKDATLHIEPGERVGLVGRNGAGKSTLLKIINRELQPDDGSLDISADIVVAKLAQEVPEVDGQTAFDVAAGGFAELAEAVSIYRSLNEAMQAGRELTAAEQTSYDNASHALADAELWDAGDRLEGLLAEMQLPCDVQFNDLSAGMKRRVLLAQAMIRRPDILLLDEPTNHLDIESIVWLQSYLKRFTGTLVFITHDRVFLQDIANRIVEIDRGRLFDWTCDYATFLKRRDDMLAAEEVAQAHFDRKLAEEEKWIRQGIKARRTRNEGRVRALKKMRQERSERRSKTGTAKLHLQEADRSGRLVAAVKNVTHGFDGPPLITDFTATVYRGDRIGLIGPNGIGKSTLLKILLGELTPNSGTVRLGTNLSVAYFDQLRGQLDPSKSARENVSEGTDELLIHGKKRHVMGYLQDFLFAPDRAHTRVEYLSGGERNRLLLAKLLAKPANVLVLDEPTNDLDAETLELLEETLPQFEGTILLVSHDRAFLNNVVTSTIAFEGDGVVREYDGGYDDWFRQKEEGAAAASNLFTAPTKTAPSPAPAAKAKKLSYKDQRELDELPNRIDELETLQAELQNQMAQPDFFKQDGAEIAQAQADLQKMADELAHCYQRWEELA</sequence>
<dbReference type="EC" id="3.6.1.-" evidence="11"/>
<keyword evidence="7 11" id="KW-0238">DNA-binding</keyword>
<dbReference type="CDD" id="cd03221">
    <property type="entry name" value="ABCF_EF-3"/>
    <property type="match status" value="2"/>
</dbReference>
<evidence type="ECO:0000256" key="1">
    <source>
        <dbReference type="ARBA" id="ARBA00022490"/>
    </source>
</evidence>
<evidence type="ECO:0000256" key="8">
    <source>
        <dbReference type="ARBA" id="ARBA00023204"/>
    </source>
</evidence>
<dbReference type="PROSITE" id="PS00211">
    <property type="entry name" value="ABC_TRANSPORTER_1"/>
    <property type="match status" value="2"/>
</dbReference>
<evidence type="ECO:0000256" key="5">
    <source>
        <dbReference type="ARBA" id="ARBA00022801"/>
    </source>
</evidence>
<dbReference type="InterPro" id="IPR003593">
    <property type="entry name" value="AAA+_ATPase"/>
</dbReference>
<dbReference type="GO" id="GO:0003677">
    <property type="term" value="F:DNA binding"/>
    <property type="evidence" value="ECO:0007669"/>
    <property type="project" value="UniProtKB-UniRule"/>
</dbReference>
<keyword evidence="8 11" id="KW-0234">DNA repair</keyword>
<dbReference type="InterPro" id="IPR017871">
    <property type="entry name" value="ABC_transporter-like_CS"/>
</dbReference>
<dbReference type="AlphaFoldDB" id="A0A1P8WF20"/>
<dbReference type="InterPro" id="IPR043686">
    <property type="entry name" value="Uup"/>
</dbReference>
<dbReference type="InterPro" id="IPR032524">
    <property type="entry name" value="ABC_tran_C"/>
</dbReference>
<dbReference type="GO" id="GO:0005524">
    <property type="term" value="F:ATP binding"/>
    <property type="evidence" value="ECO:0007669"/>
    <property type="project" value="UniProtKB-UniRule"/>
</dbReference>
<dbReference type="Pfam" id="PF00005">
    <property type="entry name" value="ABC_tran"/>
    <property type="match status" value="2"/>
</dbReference>
<dbReference type="Proteomes" id="UP000187735">
    <property type="component" value="Chromosome"/>
</dbReference>
<dbReference type="GO" id="GO:0005737">
    <property type="term" value="C:cytoplasm"/>
    <property type="evidence" value="ECO:0007669"/>
    <property type="project" value="UniProtKB-SubCell"/>
</dbReference>
<evidence type="ECO:0000256" key="6">
    <source>
        <dbReference type="ARBA" id="ARBA00022840"/>
    </source>
</evidence>
<dbReference type="SMART" id="SM00382">
    <property type="entry name" value="AAA"/>
    <property type="match status" value="2"/>
</dbReference>
<feature type="coiled-coil region" evidence="11">
    <location>
        <begin position="570"/>
        <end position="624"/>
    </location>
</feature>
<evidence type="ECO:0000256" key="4">
    <source>
        <dbReference type="ARBA" id="ARBA00022763"/>
    </source>
</evidence>
<evidence type="ECO:0000256" key="9">
    <source>
        <dbReference type="ARBA" id="ARBA00049360"/>
    </source>
</evidence>
<dbReference type="FunFam" id="3.40.50.300:FF:000011">
    <property type="entry name" value="Putative ABC transporter ATP-binding component"/>
    <property type="match status" value="1"/>
</dbReference>
<dbReference type="InterPro" id="IPR051309">
    <property type="entry name" value="ABCF_ATPase"/>
</dbReference>
<organism evidence="14 15">
    <name type="scientific">Fuerstiella marisgermanici</name>
    <dbReference type="NCBI Taxonomy" id="1891926"/>
    <lineage>
        <taxon>Bacteria</taxon>
        <taxon>Pseudomonadati</taxon>
        <taxon>Planctomycetota</taxon>
        <taxon>Planctomycetia</taxon>
        <taxon>Planctomycetales</taxon>
        <taxon>Planctomycetaceae</taxon>
        <taxon>Fuerstiella</taxon>
    </lineage>
</organism>
<feature type="binding site" evidence="11">
    <location>
        <begin position="354"/>
        <end position="361"/>
    </location>
    <ligand>
        <name>ATP</name>
        <dbReference type="ChEBI" id="CHEBI:30616"/>
        <label>2</label>
    </ligand>
</feature>
<dbReference type="GO" id="GO:0016887">
    <property type="term" value="F:ATP hydrolysis activity"/>
    <property type="evidence" value="ECO:0007669"/>
    <property type="project" value="UniProtKB-UniRule"/>
</dbReference>
<dbReference type="PROSITE" id="PS50893">
    <property type="entry name" value="ABC_TRANSPORTER_2"/>
    <property type="match status" value="2"/>
</dbReference>
<dbReference type="RefSeq" id="WP_077024260.1">
    <property type="nucleotide sequence ID" value="NZ_CP017641.1"/>
</dbReference>
<comment type="function">
    <text evidence="11">Probably plays a role in ribosome assembly or function. May be involved in resolution of branched DNA intermediates that result from template switching in postreplication gaps. Binds DNA and has ATPase activity.</text>
</comment>
<evidence type="ECO:0000256" key="7">
    <source>
        <dbReference type="ARBA" id="ARBA00023125"/>
    </source>
</evidence>
<keyword evidence="6 11" id="KW-0067">ATP-binding</keyword>
<evidence type="ECO:0000256" key="3">
    <source>
        <dbReference type="ARBA" id="ARBA00022741"/>
    </source>
</evidence>
<dbReference type="OrthoDB" id="9760950at2"/>
<dbReference type="InterPro" id="IPR003439">
    <property type="entry name" value="ABC_transporter-like_ATP-bd"/>
</dbReference>
<feature type="domain" description="ABC transporter" evidence="13">
    <location>
        <begin position="4"/>
        <end position="255"/>
    </location>
</feature>